<evidence type="ECO:0000313" key="1">
    <source>
        <dbReference type="EMBL" id="KAF2071551.1"/>
    </source>
</evidence>
<dbReference type="EMBL" id="AJWJ01000363">
    <property type="protein sequence ID" value="KAF2071551.1"/>
    <property type="molecule type" value="Genomic_DNA"/>
</dbReference>
<dbReference type="Proteomes" id="UP000695562">
    <property type="component" value="Unassembled WGS sequence"/>
</dbReference>
<name>A0A8J4UR35_9MYCE</name>
<accession>A0A8J4UR35</accession>
<evidence type="ECO:0000313" key="2">
    <source>
        <dbReference type="Proteomes" id="UP000695562"/>
    </source>
</evidence>
<comment type="caution">
    <text evidence="1">The sequence shown here is derived from an EMBL/GenBank/DDBJ whole genome shotgun (WGS) entry which is preliminary data.</text>
</comment>
<reference evidence="1" key="1">
    <citation type="submission" date="2020-01" db="EMBL/GenBank/DDBJ databases">
        <title>Development of genomics and gene disruption for Polysphondylium violaceum indicates a role for the polyketide synthase stlB in stalk morphogenesis.</title>
        <authorList>
            <person name="Narita B."/>
            <person name="Kawabe Y."/>
            <person name="Kin K."/>
            <person name="Saito T."/>
            <person name="Gibbs R."/>
            <person name="Kuspa A."/>
            <person name="Muzny D."/>
            <person name="Queller D."/>
            <person name="Richards S."/>
            <person name="Strassman J."/>
            <person name="Sucgang R."/>
            <person name="Worley K."/>
            <person name="Schaap P."/>
        </authorList>
    </citation>
    <scope>NUCLEOTIDE SEQUENCE</scope>
    <source>
        <strain evidence="1">QSvi11</strain>
    </source>
</reference>
<protein>
    <submittedName>
        <fullName evidence="1">Uncharacterized protein</fullName>
    </submittedName>
</protein>
<proteinExistence type="predicted"/>
<dbReference type="AlphaFoldDB" id="A0A8J4UR35"/>
<sequence>MESNEYSFSMNQRNIDEYFQLYQENVARAIPANQSKPKKKKESTLRFFFNQVLRGIFSASISAFFNAFIQSFQPMIGGTQPAETQYLGNDIANDINSAIPNSFDI</sequence>
<gene>
    <name evidence="1" type="ORF">CYY_007123</name>
</gene>
<organism evidence="1 2">
    <name type="scientific">Polysphondylium violaceum</name>
    <dbReference type="NCBI Taxonomy" id="133409"/>
    <lineage>
        <taxon>Eukaryota</taxon>
        <taxon>Amoebozoa</taxon>
        <taxon>Evosea</taxon>
        <taxon>Eumycetozoa</taxon>
        <taxon>Dictyostelia</taxon>
        <taxon>Dictyosteliales</taxon>
        <taxon>Dictyosteliaceae</taxon>
        <taxon>Polysphondylium</taxon>
    </lineage>
</organism>
<keyword evidence="2" id="KW-1185">Reference proteome</keyword>